<comment type="caution">
    <text evidence="1">The sequence shown here is derived from an EMBL/GenBank/DDBJ whole genome shotgun (WGS) entry which is preliminary data.</text>
</comment>
<dbReference type="Proteomes" id="UP001227543">
    <property type="component" value="Unassembled WGS sequence"/>
</dbReference>
<evidence type="ECO:0000313" key="2">
    <source>
        <dbReference type="Proteomes" id="UP001227543"/>
    </source>
</evidence>
<dbReference type="EMBL" id="MLFU01000039">
    <property type="protein sequence ID" value="KAK1493015.1"/>
    <property type="molecule type" value="Genomic_DNA"/>
</dbReference>
<keyword evidence="2" id="KW-1185">Reference proteome</keyword>
<reference evidence="1 2" key="1">
    <citation type="submission" date="2016-10" db="EMBL/GenBank/DDBJ databases">
        <title>The genome sequence of Colletotrichum fioriniae PJ7.</title>
        <authorList>
            <person name="Baroncelli R."/>
        </authorList>
    </citation>
    <scope>NUCLEOTIDE SEQUENCE [LARGE SCALE GENOMIC DNA]</scope>
    <source>
        <strain evidence="1 2">Tom-12</strain>
    </source>
</reference>
<protein>
    <recommendedName>
        <fullName evidence="3">Secreted protein</fullName>
    </recommendedName>
</protein>
<accession>A0ABQ9R2Q0</accession>
<evidence type="ECO:0000313" key="1">
    <source>
        <dbReference type="EMBL" id="KAK1493015.1"/>
    </source>
</evidence>
<proteinExistence type="predicted"/>
<dbReference type="GeneID" id="85409898"/>
<evidence type="ECO:0008006" key="3">
    <source>
        <dbReference type="Google" id="ProtNLM"/>
    </source>
</evidence>
<name>A0ABQ9R2Q0_9PEZI</name>
<sequence length="174" mass="19929">MITFRPYRIMILKPPSFGLTANVLLLLLFVFSPMFTQRALRVERFRSLDFSLKFLLITPSKPVNAMRLPNLDNVRDAMSNNVSRCLFCFFLNSLSRSPATPTTMAHLSRFPLTVSLGSFIHFHFIIVVRVQISVTGSQHVNSQFLSHADWCPPCHRGRSRPRMSWGEGLIQSCR</sequence>
<gene>
    <name evidence="1" type="ORF">CTAM01_09642</name>
</gene>
<organism evidence="1 2">
    <name type="scientific">Colletotrichum tamarilloi</name>
    <dbReference type="NCBI Taxonomy" id="1209934"/>
    <lineage>
        <taxon>Eukaryota</taxon>
        <taxon>Fungi</taxon>
        <taxon>Dikarya</taxon>
        <taxon>Ascomycota</taxon>
        <taxon>Pezizomycotina</taxon>
        <taxon>Sordariomycetes</taxon>
        <taxon>Hypocreomycetidae</taxon>
        <taxon>Glomerellales</taxon>
        <taxon>Glomerellaceae</taxon>
        <taxon>Colletotrichum</taxon>
        <taxon>Colletotrichum acutatum species complex</taxon>
    </lineage>
</organism>
<dbReference type="RefSeq" id="XP_060379729.1">
    <property type="nucleotide sequence ID" value="XM_060525660.1"/>
</dbReference>